<keyword evidence="3" id="KW-1185">Reference proteome</keyword>
<name>A0A7R9BWK0_9CRUS</name>
<reference evidence="2" key="1">
    <citation type="submission" date="2020-11" db="EMBL/GenBank/DDBJ databases">
        <authorList>
            <person name="Tran Van P."/>
        </authorList>
    </citation>
    <scope>NUCLEOTIDE SEQUENCE</scope>
</reference>
<feature type="region of interest" description="Disordered" evidence="1">
    <location>
        <begin position="134"/>
        <end position="171"/>
    </location>
</feature>
<gene>
    <name evidence="2" type="ORF">NMOB1V02_LOCUS10581</name>
</gene>
<evidence type="ECO:0000256" key="1">
    <source>
        <dbReference type="SAM" id="MobiDB-lite"/>
    </source>
</evidence>
<sequence length="324" mass="36626">MVFSPDLNPEDGGFRRRRGHRQRPKTGFSSKNGKGFTEDIWNFDDSWFTATQCRGRLDVFGELLWELVRLQSLLDYLLGGDMTPSDDRHRSSRRRDASDPRRPRARSTHGPPRPESYGADADFVSGLLLSRQTKNRRRDASVPRVSSKDCDDSSRASASGEEHGNKEEKGWRTLTRELRKLLSSKFSDKDTDCGDEDSQSADSSPSCFTAGYFVMITLTIQIQLDSKENLMKSTSRFSNADIECRRVGVVVVIRRSRGVHSNAIPIDPANAMCLMRTRDIKICLLEFYSRRSFQRQKSIPNGDSIPPKNALRRRGNAASPATRS</sequence>
<organism evidence="2">
    <name type="scientific">Notodromas monacha</name>
    <dbReference type="NCBI Taxonomy" id="399045"/>
    <lineage>
        <taxon>Eukaryota</taxon>
        <taxon>Metazoa</taxon>
        <taxon>Ecdysozoa</taxon>
        <taxon>Arthropoda</taxon>
        <taxon>Crustacea</taxon>
        <taxon>Oligostraca</taxon>
        <taxon>Ostracoda</taxon>
        <taxon>Podocopa</taxon>
        <taxon>Podocopida</taxon>
        <taxon>Cypridocopina</taxon>
        <taxon>Cypridoidea</taxon>
        <taxon>Cyprididae</taxon>
        <taxon>Notodromas</taxon>
    </lineage>
</organism>
<feature type="compositionally biased region" description="Basic and acidic residues" evidence="1">
    <location>
        <begin position="138"/>
        <end position="171"/>
    </location>
</feature>
<accession>A0A7R9BWK0</accession>
<dbReference type="EMBL" id="OA886640">
    <property type="protein sequence ID" value="CAD7282963.1"/>
    <property type="molecule type" value="Genomic_DNA"/>
</dbReference>
<proteinExistence type="predicted"/>
<feature type="compositionally biased region" description="Basic and acidic residues" evidence="1">
    <location>
        <begin position="85"/>
        <end position="102"/>
    </location>
</feature>
<feature type="region of interest" description="Disordered" evidence="1">
    <location>
        <begin position="80"/>
        <end position="120"/>
    </location>
</feature>
<protein>
    <submittedName>
        <fullName evidence="2">Uncharacterized protein</fullName>
    </submittedName>
</protein>
<feature type="region of interest" description="Disordered" evidence="1">
    <location>
        <begin position="1"/>
        <end position="32"/>
    </location>
</feature>
<dbReference type="EMBL" id="CAJPEX010004603">
    <property type="protein sequence ID" value="CAG0923115.1"/>
    <property type="molecule type" value="Genomic_DNA"/>
</dbReference>
<evidence type="ECO:0000313" key="3">
    <source>
        <dbReference type="Proteomes" id="UP000678499"/>
    </source>
</evidence>
<dbReference type="Proteomes" id="UP000678499">
    <property type="component" value="Unassembled WGS sequence"/>
</dbReference>
<dbReference type="AlphaFoldDB" id="A0A7R9BWK0"/>
<feature type="region of interest" description="Disordered" evidence="1">
    <location>
        <begin position="298"/>
        <end position="324"/>
    </location>
</feature>
<feature type="compositionally biased region" description="Basic residues" evidence="1">
    <location>
        <begin position="15"/>
        <end position="24"/>
    </location>
</feature>
<evidence type="ECO:0000313" key="2">
    <source>
        <dbReference type="EMBL" id="CAD7282963.1"/>
    </source>
</evidence>